<organism evidence="2 3">
    <name type="scientific">Armillaria borealis</name>
    <dbReference type="NCBI Taxonomy" id="47425"/>
    <lineage>
        <taxon>Eukaryota</taxon>
        <taxon>Fungi</taxon>
        <taxon>Dikarya</taxon>
        <taxon>Basidiomycota</taxon>
        <taxon>Agaricomycotina</taxon>
        <taxon>Agaricomycetes</taxon>
        <taxon>Agaricomycetidae</taxon>
        <taxon>Agaricales</taxon>
        <taxon>Marasmiineae</taxon>
        <taxon>Physalacriaceae</taxon>
        <taxon>Armillaria</taxon>
    </lineage>
</organism>
<protein>
    <submittedName>
        <fullName evidence="2">Uncharacterized protein</fullName>
    </submittedName>
</protein>
<sequence>MSSSIEYRLSATPEPYESAPMPEGLTSEQYKVFTEERAAMEEKYEEAIGAHDMWKTAKAKEAWLEKLKVDKEARAEKLKILQKEEEERKAAEEKRKEEERQAAILKEQQDAAEKKKKDDLKKEKEEKEAAKRLRKEQRKAEKAAKAVESGKGKGAEKNGKRRRPRFLLWRRTKRGNGLPSPPVWWRRAMGRVGLALARG</sequence>
<feature type="region of interest" description="Disordered" evidence="1">
    <location>
        <begin position="1"/>
        <end position="23"/>
    </location>
</feature>
<dbReference type="AlphaFoldDB" id="A0AA39J6K1"/>
<evidence type="ECO:0000256" key="1">
    <source>
        <dbReference type="SAM" id="MobiDB-lite"/>
    </source>
</evidence>
<feature type="compositionally biased region" description="Basic and acidic residues" evidence="1">
    <location>
        <begin position="138"/>
        <end position="158"/>
    </location>
</feature>
<evidence type="ECO:0000313" key="2">
    <source>
        <dbReference type="EMBL" id="KAK0437077.1"/>
    </source>
</evidence>
<feature type="compositionally biased region" description="Basic and acidic residues" evidence="1">
    <location>
        <begin position="80"/>
        <end position="131"/>
    </location>
</feature>
<comment type="caution">
    <text evidence="2">The sequence shown here is derived from an EMBL/GenBank/DDBJ whole genome shotgun (WGS) entry which is preliminary data.</text>
</comment>
<proteinExistence type="predicted"/>
<reference evidence="2" key="1">
    <citation type="submission" date="2023-06" db="EMBL/GenBank/DDBJ databases">
        <authorList>
            <consortium name="Lawrence Berkeley National Laboratory"/>
            <person name="Ahrendt S."/>
            <person name="Sahu N."/>
            <person name="Indic B."/>
            <person name="Wong-Bajracharya J."/>
            <person name="Merenyi Z."/>
            <person name="Ke H.-M."/>
            <person name="Monk M."/>
            <person name="Kocsube S."/>
            <person name="Drula E."/>
            <person name="Lipzen A."/>
            <person name="Balint B."/>
            <person name="Henrissat B."/>
            <person name="Andreopoulos B."/>
            <person name="Martin F.M."/>
            <person name="Harder C.B."/>
            <person name="Rigling D."/>
            <person name="Ford K.L."/>
            <person name="Foster G.D."/>
            <person name="Pangilinan J."/>
            <person name="Papanicolaou A."/>
            <person name="Barry K."/>
            <person name="LaButti K."/>
            <person name="Viragh M."/>
            <person name="Koriabine M."/>
            <person name="Yan M."/>
            <person name="Riley R."/>
            <person name="Champramary S."/>
            <person name="Plett K.L."/>
            <person name="Tsai I.J."/>
            <person name="Slot J."/>
            <person name="Sipos G."/>
            <person name="Plett J."/>
            <person name="Nagy L.G."/>
            <person name="Grigoriev I.V."/>
        </authorList>
    </citation>
    <scope>NUCLEOTIDE SEQUENCE</scope>
    <source>
        <strain evidence="2">FPL87.14</strain>
    </source>
</reference>
<evidence type="ECO:0000313" key="3">
    <source>
        <dbReference type="Proteomes" id="UP001175226"/>
    </source>
</evidence>
<feature type="compositionally biased region" description="Basic residues" evidence="1">
    <location>
        <begin position="159"/>
        <end position="174"/>
    </location>
</feature>
<name>A0AA39J6K1_9AGAR</name>
<keyword evidence="3" id="KW-1185">Reference proteome</keyword>
<dbReference type="Proteomes" id="UP001175226">
    <property type="component" value="Unassembled WGS sequence"/>
</dbReference>
<dbReference type="EMBL" id="JAUEPT010000051">
    <property type="protein sequence ID" value="KAK0437077.1"/>
    <property type="molecule type" value="Genomic_DNA"/>
</dbReference>
<gene>
    <name evidence="2" type="ORF">EV421DRAFT_1739271</name>
</gene>
<accession>A0AA39J6K1</accession>
<feature type="region of interest" description="Disordered" evidence="1">
    <location>
        <begin position="80"/>
        <end position="184"/>
    </location>
</feature>